<dbReference type="RefSeq" id="WP_169639682.1">
    <property type="nucleotide sequence ID" value="NZ_CP048788.1"/>
</dbReference>
<dbReference type="GO" id="GO:1990961">
    <property type="term" value="P:xenobiotic detoxification by transmembrane export across the plasma membrane"/>
    <property type="evidence" value="ECO:0007669"/>
    <property type="project" value="InterPro"/>
</dbReference>
<keyword evidence="13" id="KW-1185">Reference proteome</keyword>
<dbReference type="GO" id="GO:0005886">
    <property type="term" value="C:plasma membrane"/>
    <property type="evidence" value="ECO:0007669"/>
    <property type="project" value="UniProtKB-SubCell"/>
</dbReference>
<dbReference type="NCBIfam" id="TIGR00710">
    <property type="entry name" value="efflux_Bcr_CflA"/>
    <property type="match status" value="1"/>
</dbReference>
<accession>A0A858SR39</accession>
<dbReference type="InterPro" id="IPR020846">
    <property type="entry name" value="MFS_dom"/>
</dbReference>
<name>A0A858SR39_9RHOB</name>
<dbReference type="PANTHER" id="PTHR42718:SF9">
    <property type="entry name" value="MAJOR FACILITATOR SUPERFAMILY MULTIDRUG TRANSPORTER MFSC"/>
    <property type="match status" value="1"/>
</dbReference>
<keyword evidence="7 10" id="KW-0812">Transmembrane</keyword>
<feature type="transmembrane region" description="Helical" evidence="10">
    <location>
        <begin position="249"/>
        <end position="271"/>
    </location>
</feature>
<dbReference type="Proteomes" id="UP000503308">
    <property type="component" value="Chromosome"/>
</dbReference>
<dbReference type="CDD" id="cd17320">
    <property type="entry name" value="MFS_MdfA_MDR_like"/>
    <property type="match status" value="1"/>
</dbReference>
<proteinExistence type="inferred from homology"/>
<keyword evidence="6" id="KW-1003">Cell membrane</keyword>
<comment type="function">
    <text evidence="1">Resistance to tetracycline by an active tetracycline efflux. This is an energy-dependent process that decreases the accumulation of the antibiotic in whole cells. This protein functions as a metal-tetracycline/H(+) antiporter.</text>
</comment>
<feature type="transmembrane region" description="Helical" evidence="10">
    <location>
        <begin position="374"/>
        <end position="397"/>
    </location>
</feature>
<dbReference type="SUPFAM" id="SSF103473">
    <property type="entry name" value="MFS general substrate transporter"/>
    <property type="match status" value="1"/>
</dbReference>
<comment type="similarity">
    <text evidence="3 10">Belongs to the major facilitator superfamily. Bcr/CmlA family.</text>
</comment>
<comment type="caution">
    <text evidence="10">Lacks conserved residue(s) required for the propagation of feature annotation.</text>
</comment>
<evidence type="ECO:0000313" key="12">
    <source>
        <dbReference type="EMBL" id="QJF50467.1"/>
    </source>
</evidence>
<evidence type="ECO:0000256" key="3">
    <source>
        <dbReference type="ARBA" id="ARBA00006236"/>
    </source>
</evidence>
<evidence type="ECO:0000256" key="9">
    <source>
        <dbReference type="ARBA" id="ARBA00023136"/>
    </source>
</evidence>
<evidence type="ECO:0000256" key="1">
    <source>
        <dbReference type="ARBA" id="ARBA00003279"/>
    </source>
</evidence>
<evidence type="ECO:0000313" key="13">
    <source>
        <dbReference type="Proteomes" id="UP000503308"/>
    </source>
</evidence>
<feature type="transmembrane region" description="Helical" evidence="10">
    <location>
        <begin position="309"/>
        <end position="327"/>
    </location>
</feature>
<evidence type="ECO:0000256" key="4">
    <source>
        <dbReference type="ARBA" id="ARBA00007520"/>
    </source>
</evidence>
<evidence type="ECO:0000256" key="7">
    <source>
        <dbReference type="ARBA" id="ARBA00022692"/>
    </source>
</evidence>
<evidence type="ECO:0000259" key="11">
    <source>
        <dbReference type="PROSITE" id="PS50850"/>
    </source>
</evidence>
<feature type="transmembrane region" description="Helical" evidence="10">
    <location>
        <begin position="83"/>
        <end position="102"/>
    </location>
</feature>
<evidence type="ECO:0000256" key="10">
    <source>
        <dbReference type="RuleBase" id="RU365088"/>
    </source>
</evidence>
<keyword evidence="8 10" id="KW-1133">Transmembrane helix</keyword>
<dbReference type="AlphaFoldDB" id="A0A858SR39"/>
<reference evidence="12 13" key="1">
    <citation type="submission" date="2020-02" db="EMBL/GenBank/DDBJ databases">
        <title>Genome sequence of Roseobacter ponti.</title>
        <authorList>
            <person name="Hollensteiner J."/>
            <person name="Schneider D."/>
            <person name="Poehlein A."/>
            <person name="Daniel R."/>
        </authorList>
    </citation>
    <scope>NUCLEOTIDE SEQUENCE [LARGE SCALE GENOMIC DNA]</scope>
    <source>
        <strain evidence="12 13">DSM 106830</strain>
    </source>
</reference>
<evidence type="ECO:0000256" key="6">
    <source>
        <dbReference type="ARBA" id="ARBA00022475"/>
    </source>
</evidence>
<feature type="transmembrane region" description="Helical" evidence="10">
    <location>
        <begin position="51"/>
        <end position="71"/>
    </location>
</feature>
<comment type="subcellular location">
    <subcellularLocation>
        <location evidence="10">Cell inner membrane</location>
        <topology evidence="10">Multi-pass membrane protein</topology>
    </subcellularLocation>
    <subcellularLocation>
        <location evidence="2">Cell membrane</location>
        <topology evidence="2">Multi-pass membrane protein</topology>
    </subcellularLocation>
</comment>
<organism evidence="12 13">
    <name type="scientific">Roseobacter ponti</name>
    <dbReference type="NCBI Taxonomy" id="1891787"/>
    <lineage>
        <taxon>Bacteria</taxon>
        <taxon>Pseudomonadati</taxon>
        <taxon>Pseudomonadota</taxon>
        <taxon>Alphaproteobacteria</taxon>
        <taxon>Rhodobacterales</taxon>
        <taxon>Roseobacteraceae</taxon>
        <taxon>Roseobacter</taxon>
    </lineage>
</organism>
<dbReference type="GO" id="GO:0042910">
    <property type="term" value="F:xenobiotic transmembrane transporter activity"/>
    <property type="evidence" value="ECO:0007669"/>
    <property type="project" value="InterPro"/>
</dbReference>
<feature type="transmembrane region" description="Helical" evidence="10">
    <location>
        <begin position="283"/>
        <end position="303"/>
    </location>
</feature>
<dbReference type="Gene3D" id="1.20.1720.10">
    <property type="entry name" value="Multidrug resistance protein D"/>
    <property type="match status" value="1"/>
</dbReference>
<protein>
    <recommendedName>
        <fullName evidence="10">Bcr/CflA family efflux transporter</fullName>
    </recommendedName>
</protein>
<dbReference type="InterPro" id="IPR004812">
    <property type="entry name" value="Efflux_drug-R_Bcr/CmlA"/>
</dbReference>
<feature type="transmembrane region" description="Helical" evidence="10">
    <location>
        <begin position="170"/>
        <end position="187"/>
    </location>
</feature>
<gene>
    <name evidence="12" type="ORF">G3256_04495</name>
</gene>
<comment type="similarity">
    <text evidence="4">Belongs to the major facilitator superfamily. TCR/Tet family.</text>
</comment>
<evidence type="ECO:0000256" key="2">
    <source>
        <dbReference type="ARBA" id="ARBA00004651"/>
    </source>
</evidence>
<dbReference type="PROSITE" id="PS00216">
    <property type="entry name" value="SUGAR_TRANSPORT_1"/>
    <property type="match status" value="1"/>
</dbReference>
<dbReference type="InterPro" id="IPR001958">
    <property type="entry name" value="Tet-R_TetA/multi-R_MdtG-like"/>
</dbReference>
<keyword evidence="5 10" id="KW-0813">Transport</keyword>
<feature type="transmembrane region" description="Helical" evidence="10">
    <location>
        <begin position="21"/>
        <end position="39"/>
    </location>
</feature>
<dbReference type="PANTHER" id="PTHR42718">
    <property type="entry name" value="MAJOR FACILITATOR SUPERFAMILY MULTIDRUG TRANSPORTER MFSC"/>
    <property type="match status" value="1"/>
</dbReference>
<evidence type="ECO:0000256" key="8">
    <source>
        <dbReference type="ARBA" id="ARBA00022989"/>
    </source>
</evidence>
<feature type="transmembrane region" description="Helical" evidence="10">
    <location>
        <begin position="348"/>
        <end position="368"/>
    </location>
</feature>
<dbReference type="Pfam" id="PF07690">
    <property type="entry name" value="MFS_1"/>
    <property type="match status" value="1"/>
</dbReference>
<feature type="transmembrane region" description="Helical" evidence="10">
    <location>
        <begin position="217"/>
        <end position="237"/>
    </location>
</feature>
<evidence type="ECO:0000256" key="5">
    <source>
        <dbReference type="ARBA" id="ARBA00022448"/>
    </source>
</evidence>
<dbReference type="PRINTS" id="PR01035">
    <property type="entry name" value="TCRTETA"/>
</dbReference>
<feature type="domain" description="Major facilitator superfamily (MFS) profile" evidence="11">
    <location>
        <begin position="14"/>
        <end position="403"/>
    </location>
</feature>
<feature type="transmembrane region" description="Helical" evidence="10">
    <location>
        <begin position="140"/>
        <end position="158"/>
    </location>
</feature>
<dbReference type="EMBL" id="CP048788">
    <property type="protein sequence ID" value="QJF50467.1"/>
    <property type="molecule type" value="Genomic_DNA"/>
</dbReference>
<dbReference type="InterPro" id="IPR036259">
    <property type="entry name" value="MFS_trans_sf"/>
</dbReference>
<keyword evidence="10" id="KW-0997">Cell inner membrane</keyword>
<sequence length="409" mass="43460">MQNPPVIRFLDRSTPPHIATLILLAGMSAIVMNMFLPSLPRMTEHFGTDYGVMQLSVALYLGISGVLQVFIGPVSDKYGRRPVILASLALFMLATLGCIIAPNVEVFLFFRMCQAVVASAMVLSRAAVRDMFDQDQAASMIGYVTMGMAVVPMVSPMFGGVLDELFGWKANFWALFFLGGLTLWLAWADQGETARPSDRTLTEQFAEYPELLTSPRFWGYSLAAAFCSGSFFAYLGGGPFVGSVVFGLSPFWVGIFFGAPAIGYFFGNMCTGLFAQRIGINRLILTGCLINASGAVLSLSVFLAGHGSALSFFGFMTFVGMGNGLVIPNATAGMLSVRPQLAGTASGLGGAIMIGGGAALSALAGALLTPETGAFPLLYIMLITAMAAIVSILAVYWRERRIGLRTPAA</sequence>
<dbReference type="KEGG" id="rpon:G3256_04495"/>
<keyword evidence="9 10" id="KW-0472">Membrane</keyword>
<dbReference type="InterPro" id="IPR011701">
    <property type="entry name" value="MFS"/>
</dbReference>
<dbReference type="InterPro" id="IPR005829">
    <property type="entry name" value="Sugar_transporter_CS"/>
</dbReference>
<dbReference type="PROSITE" id="PS50850">
    <property type="entry name" value="MFS"/>
    <property type="match status" value="1"/>
</dbReference>